<dbReference type="AlphaFoldDB" id="A0A7Y9NP18"/>
<evidence type="ECO:0000313" key="2">
    <source>
        <dbReference type="Proteomes" id="UP000534186"/>
    </source>
</evidence>
<reference evidence="1 2" key="1">
    <citation type="submission" date="2020-07" db="EMBL/GenBank/DDBJ databases">
        <title>Genomic Encyclopedia of Type Strains, Phase IV (KMG-V): Genome sequencing to study the core and pangenomes of soil and plant-associated prokaryotes.</title>
        <authorList>
            <person name="Whitman W."/>
        </authorList>
    </citation>
    <scope>NUCLEOTIDE SEQUENCE [LARGE SCALE GENOMIC DNA]</scope>
    <source>
        <strain evidence="1 2">M8UP30</strain>
    </source>
</reference>
<name>A0A7Y9NP18_9BACT</name>
<protein>
    <submittedName>
        <fullName evidence="1">Uncharacterized protein</fullName>
    </submittedName>
</protein>
<proteinExistence type="predicted"/>
<dbReference type="EMBL" id="JACCCV010000002">
    <property type="protein sequence ID" value="NYF52923.1"/>
    <property type="molecule type" value="Genomic_DNA"/>
</dbReference>
<organism evidence="1 2">
    <name type="scientific">Tunturiibacter lichenicola</name>
    <dbReference type="NCBI Taxonomy" id="2051959"/>
    <lineage>
        <taxon>Bacteria</taxon>
        <taxon>Pseudomonadati</taxon>
        <taxon>Acidobacteriota</taxon>
        <taxon>Terriglobia</taxon>
        <taxon>Terriglobales</taxon>
        <taxon>Acidobacteriaceae</taxon>
        <taxon>Tunturiibacter</taxon>
    </lineage>
</organism>
<sequence length="46" mass="4660">MAQKKGVVRDTGTINGADLATLAGGTAFAEDAEGRCGFLGQAIFVM</sequence>
<accession>A0A7Y9NP18</accession>
<dbReference type="Proteomes" id="UP000534186">
    <property type="component" value="Unassembled WGS sequence"/>
</dbReference>
<comment type="caution">
    <text evidence="1">The sequence shown here is derived from an EMBL/GenBank/DDBJ whole genome shotgun (WGS) entry which is preliminary data.</text>
</comment>
<evidence type="ECO:0000313" key="1">
    <source>
        <dbReference type="EMBL" id="NYF52923.1"/>
    </source>
</evidence>
<gene>
    <name evidence="1" type="ORF">HDF12_003322</name>
</gene>